<feature type="compositionally biased region" description="Basic and acidic residues" evidence="1">
    <location>
        <begin position="55"/>
        <end position="64"/>
    </location>
</feature>
<dbReference type="AlphaFoldDB" id="A0A2U3NFS0"/>
<evidence type="ECO:0000313" key="4">
    <source>
        <dbReference type="Proteomes" id="UP000241595"/>
    </source>
</evidence>
<proteinExistence type="predicted"/>
<gene>
    <name evidence="3" type="ORF">MTAB308_3881</name>
</gene>
<organism evidence="3 4">
    <name type="scientific">Mycobacterium terramassiliense</name>
    <dbReference type="NCBI Taxonomy" id="1841859"/>
    <lineage>
        <taxon>Bacteria</taxon>
        <taxon>Bacillati</taxon>
        <taxon>Actinomycetota</taxon>
        <taxon>Actinomycetes</taxon>
        <taxon>Mycobacteriales</taxon>
        <taxon>Mycobacteriaceae</taxon>
        <taxon>Mycobacterium</taxon>
    </lineage>
</organism>
<keyword evidence="2" id="KW-0812">Transmembrane</keyword>
<keyword evidence="2" id="KW-0472">Membrane</keyword>
<sequence>VATGIYLPFARGPSAIMVTIPGGLLLVMIVEGPRWHFDDELKDPSPLSWQTVPTREGDSRDFTR</sequence>
<evidence type="ECO:0000256" key="2">
    <source>
        <dbReference type="SAM" id="Phobius"/>
    </source>
</evidence>
<keyword evidence="2" id="KW-1133">Transmembrane helix</keyword>
<dbReference type="Proteomes" id="UP000241595">
    <property type="component" value="Unassembled WGS sequence"/>
</dbReference>
<evidence type="ECO:0000313" key="3">
    <source>
        <dbReference type="EMBL" id="SPM30378.1"/>
    </source>
</evidence>
<keyword evidence="4" id="KW-1185">Reference proteome</keyword>
<feature type="region of interest" description="Disordered" evidence="1">
    <location>
        <begin position="40"/>
        <end position="64"/>
    </location>
</feature>
<name>A0A2U3NFS0_9MYCO</name>
<feature type="non-terminal residue" evidence="3">
    <location>
        <position position="1"/>
    </location>
</feature>
<dbReference type="EMBL" id="FTRV01000015">
    <property type="protein sequence ID" value="SPM30378.1"/>
    <property type="molecule type" value="Genomic_DNA"/>
</dbReference>
<evidence type="ECO:0000256" key="1">
    <source>
        <dbReference type="SAM" id="MobiDB-lite"/>
    </source>
</evidence>
<protein>
    <submittedName>
        <fullName evidence="3">Mycobacterium terramassiliense ORFan</fullName>
    </submittedName>
</protein>
<feature type="transmembrane region" description="Helical" evidence="2">
    <location>
        <begin position="12"/>
        <end position="30"/>
    </location>
</feature>
<reference evidence="3 4" key="1">
    <citation type="submission" date="2017-01" db="EMBL/GenBank/DDBJ databases">
        <authorList>
            <consortium name="Urmite Genomes"/>
        </authorList>
    </citation>
    <scope>NUCLEOTIDE SEQUENCE [LARGE SCALE GENOMIC DNA]</scope>
    <source>
        <strain evidence="3 4">AB308</strain>
    </source>
</reference>
<accession>A0A2U3NFS0</accession>